<protein>
    <submittedName>
        <fullName evidence="3">PspC domain protein</fullName>
    </submittedName>
</protein>
<keyword evidence="1" id="KW-1133">Transmembrane helix</keyword>
<reference evidence="3 4" key="1">
    <citation type="submission" date="2012-05" db="EMBL/GenBank/DDBJ databases">
        <authorList>
            <person name="Weinstock G."/>
            <person name="Sodergren E."/>
            <person name="Lobos E.A."/>
            <person name="Fulton L."/>
            <person name="Fulton R."/>
            <person name="Courtney L."/>
            <person name="Fronick C."/>
            <person name="O'Laughlin M."/>
            <person name="Godfrey J."/>
            <person name="Wilson R.M."/>
            <person name="Miner T."/>
            <person name="Farmer C."/>
            <person name="Delehaunty K."/>
            <person name="Cordes M."/>
            <person name="Minx P."/>
            <person name="Tomlinson C."/>
            <person name="Chen J."/>
            <person name="Wollam A."/>
            <person name="Pepin K.H."/>
            <person name="Bhonagiri V."/>
            <person name="Zhang X."/>
            <person name="Suruliraj S."/>
            <person name="Warren W."/>
            <person name="Mitreva M."/>
            <person name="Mardis E.R."/>
            <person name="Wilson R.K."/>
        </authorList>
    </citation>
    <scope>NUCLEOTIDE SEQUENCE [LARGE SCALE GENOMIC DNA]</scope>
    <source>
        <strain evidence="3 4">F0235</strain>
    </source>
</reference>
<dbReference type="EMBL" id="AMEM01000044">
    <property type="protein sequence ID" value="EKX87501.1"/>
    <property type="molecule type" value="Genomic_DNA"/>
</dbReference>
<keyword evidence="1" id="KW-0472">Membrane</keyword>
<keyword evidence="1" id="KW-0812">Transmembrane</keyword>
<dbReference type="Proteomes" id="UP000010445">
    <property type="component" value="Unassembled WGS sequence"/>
</dbReference>
<evidence type="ECO:0000259" key="2">
    <source>
        <dbReference type="Pfam" id="PF04024"/>
    </source>
</evidence>
<dbReference type="eggNOG" id="COG1983">
    <property type="taxonomic scope" value="Bacteria"/>
</dbReference>
<name>L1M985_9CORY</name>
<accession>L1M985</accession>
<comment type="caution">
    <text evidence="3">The sequence shown here is derived from an EMBL/GenBank/DDBJ whole genome shotgun (WGS) entry which is preliminary data.</text>
</comment>
<feature type="domain" description="Phage shock protein PspC N-terminal" evidence="2">
    <location>
        <begin position="17"/>
        <end position="65"/>
    </location>
</feature>
<dbReference type="HOGENOM" id="CLU_030489_1_0_11"/>
<evidence type="ECO:0000256" key="1">
    <source>
        <dbReference type="SAM" id="Phobius"/>
    </source>
</evidence>
<evidence type="ECO:0000313" key="3">
    <source>
        <dbReference type="EMBL" id="EKX87501.1"/>
    </source>
</evidence>
<dbReference type="InterPro" id="IPR007168">
    <property type="entry name" value="Phageshock_PspC_N"/>
</dbReference>
<gene>
    <name evidence="3" type="ORF">HMPREF9997_02827</name>
</gene>
<dbReference type="PATRIC" id="fig|1035195.3.peg.2536"/>
<proteinExistence type="predicted"/>
<feature type="transmembrane region" description="Helical" evidence="1">
    <location>
        <begin position="216"/>
        <end position="240"/>
    </location>
</feature>
<keyword evidence="4" id="KW-1185">Reference proteome</keyword>
<feature type="transmembrane region" description="Helical" evidence="1">
    <location>
        <begin position="114"/>
        <end position="133"/>
    </location>
</feature>
<dbReference type="Pfam" id="PF04024">
    <property type="entry name" value="PspC"/>
    <property type="match status" value="1"/>
</dbReference>
<organism evidence="3 4">
    <name type="scientific">Corynebacterium durum F0235</name>
    <dbReference type="NCBI Taxonomy" id="1035195"/>
    <lineage>
        <taxon>Bacteria</taxon>
        <taxon>Bacillati</taxon>
        <taxon>Actinomycetota</taxon>
        <taxon>Actinomycetes</taxon>
        <taxon>Mycobacteriales</taxon>
        <taxon>Corynebacteriaceae</taxon>
        <taxon>Corynebacterium</taxon>
    </lineage>
</organism>
<dbReference type="STRING" id="1035195.HMPREF9997_02827"/>
<dbReference type="AlphaFoldDB" id="L1M985"/>
<feature type="transmembrane region" description="Helical" evidence="1">
    <location>
        <begin position="35"/>
        <end position="58"/>
    </location>
</feature>
<evidence type="ECO:0000313" key="4">
    <source>
        <dbReference type="Proteomes" id="UP000010445"/>
    </source>
</evidence>
<sequence length="361" mass="38752">MWATRPVRLPSDQGGKGKIAGVCEGIGVRYNIDPIIVRVLFVIGVLFANSTGIALYLLAWAFMPRYSLPISPAEALFGNKNNNPQLRKERNLGIALLIGFLIFSGGSGGTFTTIFIAPAFIAYLVFFGAWYFLHTQHPTPPAGLLIEKDTEMDVNRPEDLKTYLSTLQPVEGFTAPYSPSTPPAWDPLGVAPFAWDLPEPTPVVQEKPKKKKRNPFVVIIAGIVAVCSLGAVGIIIATGMSEGDGGSRSGVGDQHYVATRATDLQDHYSAGVGSFDLNLQRLEPLPEDKKITIDTGVGDTDVYLPSTMPVTLTCDNGIGDTNCIAGTYNNKAQGKTLTIDLKSGVGTTTIHYPEEQKPAGN</sequence>